<proteinExistence type="predicted"/>
<accession>A0AAW5KDP3</accession>
<comment type="caution">
    <text evidence="5">The sequence shown here is derived from an EMBL/GenBank/DDBJ whole genome shotgun (WGS) entry which is preliminary data.</text>
</comment>
<keyword evidence="3" id="KW-1133">Transmembrane helix</keyword>
<feature type="transmembrane region" description="Helical" evidence="3">
    <location>
        <begin position="21"/>
        <end position="42"/>
    </location>
</feature>
<dbReference type="Gene3D" id="3.20.20.80">
    <property type="entry name" value="Glycosidases"/>
    <property type="match status" value="1"/>
</dbReference>
<dbReference type="RefSeq" id="WP_256135241.1">
    <property type="nucleotide sequence ID" value="NZ_JANGAB010000001.1"/>
</dbReference>
<dbReference type="Proteomes" id="UP001205063">
    <property type="component" value="Unassembled WGS sequence"/>
</dbReference>
<keyword evidence="3" id="KW-0472">Membrane</keyword>
<evidence type="ECO:0000259" key="4">
    <source>
        <dbReference type="Pfam" id="PF02638"/>
    </source>
</evidence>
<evidence type="ECO:0000256" key="1">
    <source>
        <dbReference type="ARBA" id="ARBA00022729"/>
    </source>
</evidence>
<dbReference type="InterPro" id="IPR003790">
    <property type="entry name" value="GHL10"/>
</dbReference>
<dbReference type="PANTHER" id="PTHR43405">
    <property type="entry name" value="GLYCOSYL HYDROLASE DIGH"/>
    <property type="match status" value="1"/>
</dbReference>
<dbReference type="EMBL" id="JANGAB010000001">
    <property type="protein sequence ID" value="MCQ4948350.1"/>
    <property type="molecule type" value="Genomic_DNA"/>
</dbReference>
<organism evidence="5 6">
    <name type="scientific">Bittarella massiliensis</name>
    <name type="common">ex Durand et al. 2017</name>
    <dbReference type="NCBI Taxonomy" id="1720313"/>
    <lineage>
        <taxon>Bacteria</taxon>
        <taxon>Bacillati</taxon>
        <taxon>Bacillota</taxon>
        <taxon>Clostridia</taxon>
        <taxon>Eubacteriales</taxon>
        <taxon>Oscillospiraceae</taxon>
        <taxon>Bittarella (ex Durand et al. 2017)</taxon>
    </lineage>
</organism>
<gene>
    <name evidence="5" type="ORF">NE646_01520</name>
</gene>
<feature type="region of interest" description="Disordered" evidence="2">
    <location>
        <begin position="51"/>
        <end position="72"/>
    </location>
</feature>
<dbReference type="SUPFAM" id="SSF51445">
    <property type="entry name" value="(Trans)glycosidases"/>
    <property type="match status" value="1"/>
</dbReference>
<feature type="compositionally biased region" description="Low complexity" evidence="2">
    <location>
        <begin position="53"/>
        <end position="72"/>
    </location>
</feature>
<feature type="domain" description="Glycosyl hydrolase-like 10" evidence="4">
    <location>
        <begin position="80"/>
        <end position="382"/>
    </location>
</feature>
<dbReference type="InterPro" id="IPR017853">
    <property type="entry name" value="GH"/>
</dbReference>
<dbReference type="InterPro" id="IPR052177">
    <property type="entry name" value="Divisome_Glycosyl_Hydrolase"/>
</dbReference>
<dbReference type="Pfam" id="PF02638">
    <property type="entry name" value="GHL10"/>
    <property type="match status" value="1"/>
</dbReference>
<reference evidence="5" key="1">
    <citation type="submission" date="2022-06" db="EMBL/GenBank/DDBJ databases">
        <title>Isolation of gut microbiota from human fecal samples.</title>
        <authorList>
            <person name="Pamer E.G."/>
            <person name="Barat B."/>
            <person name="Waligurski E."/>
            <person name="Medina S."/>
            <person name="Paddock L."/>
            <person name="Mostad J."/>
        </authorList>
    </citation>
    <scope>NUCLEOTIDE SEQUENCE</scope>
    <source>
        <strain evidence="5">DFI.7.96</strain>
    </source>
</reference>
<name>A0AAW5KDP3_9FIRM</name>
<sequence>MARPPYRRPYRDGRNRKAGGGGTRFLAVLLAAALMAGAFWLLPRLSGRGEGGQSSAAPSASGGSGGLSALESSEAPDGEYRAVWFSYLDLADILTGKGETEFTESINREFQNCAEMGLNTVIVQVRPYSDALYPSKLFPYSKYAAGKQGQDPGFDPLKIMVEAAHQKGLKIEAWINPYRISSAADSAPCAENPGAKWFADSATKGDWVVQVGEGLYYNPAIPQVQDLIVSGVEEILQNYAVDGIHFDDYFYPSGADDSFDAAAYRRYRDGGGQLSLGDFRRANVDALVQRVHRAVKAKNPALVFGISPQGNVDNCYRSMYADVKKWASQPGYVDYIAPQIYWGYSHPQASARYDVKISEWNSYCKEPSVKLYIGLAAYRMGDEATGFSQNGDDMARMVADARKKSAYRGFILFRYQNLTDGGEVAQKEVGNLKALLKK</sequence>
<evidence type="ECO:0000256" key="2">
    <source>
        <dbReference type="SAM" id="MobiDB-lite"/>
    </source>
</evidence>
<evidence type="ECO:0000313" key="6">
    <source>
        <dbReference type="Proteomes" id="UP001205063"/>
    </source>
</evidence>
<dbReference type="PANTHER" id="PTHR43405:SF1">
    <property type="entry name" value="GLYCOSYL HYDROLASE DIGH"/>
    <property type="match status" value="1"/>
</dbReference>
<evidence type="ECO:0000313" key="5">
    <source>
        <dbReference type="EMBL" id="MCQ4948350.1"/>
    </source>
</evidence>
<evidence type="ECO:0000256" key="3">
    <source>
        <dbReference type="SAM" id="Phobius"/>
    </source>
</evidence>
<dbReference type="AlphaFoldDB" id="A0AAW5KDP3"/>
<protein>
    <submittedName>
        <fullName evidence="5">Family 10 glycosylhydrolase</fullName>
    </submittedName>
</protein>
<keyword evidence="1" id="KW-0732">Signal</keyword>
<keyword evidence="3" id="KW-0812">Transmembrane</keyword>